<keyword evidence="2" id="KW-1185">Reference proteome</keyword>
<reference evidence="1" key="1">
    <citation type="submission" date="2021-01" db="EMBL/GenBank/DDBJ databases">
        <authorList>
            <consortium name="Aspergillus puulaauensis MK2 genome sequencing consortium"/>
            <person name="Kazuki M."/>
            <person name="Futagami T."/>
        </authorList>
    </citation>
    <scope>NUCLEOTIDE SEQUENCE</scope>
    <source>
        <strain evidence="1">MK2</strain>
    </source>
</reference>
<protein>
    <submittedName>
        <fullName evidence="1">Uncharacterized protein</fullName>
    </submittedName>
</protein>
<name>A0A7R8AMW0_9EURO</name>
<sequence>MEPEPSTHLHAKSDSRCEGVILALSDAASASEDETTATSYDDLPSAKACLRLGAFVGCKRNPARQEMVRFTGP</sequence>
<proteinExistence type="predicted"/>
<dbReference type="KEGG" id="apuu:APUU_40681A"/>
<dbReference type="AlphaFoldDB" id="A0A7R8AMW0"/>
<evidence type="ECO:0000313" key="1">
    <source>
        <dbReference type="EMBL" id="BCS24237.1"/>
    </source>
</evidence>
<dbReference type="RefSeq" id="XP_041556431.1">
    <property type="nucleotide sequence ID" value="XM_041703780.1"/>
</dbReference>
<reference evidence="1" key="2">
    <citation type="submission" date="2021-02" db="EMBL/GenBank/DDBJ databases">
        <title>Aspergillus puulaauensis MK2 genome sequence.</title>
        <authorList>
            <person name="Futagami T."/>
            <person name="Mori K."/>
            <person name="Kadooka C."/>
            <person name="Tanaka T."/>
        </authorList>
    </citation>
    <scope>NUCLEOTIDE SEQUENCE</scope>
    <source>
        <strain evidence="1">MK2</strain>
    </source>
</reference>
<gene>
    <name evidence="1" type="ORF">APUU_40681A</name>
</gene>
<organism evidence="1 2">
    <name type="scientific">Aspergillus puulaauensis</name>
    <dbReference type="NCBI Taxonomy" id="1220207"/>
    <lineage>
        <taxon>Eukaryota</taxon>
        <taxon>Fungi</taxon>
        <taxon>Dikarya</taxon>
        <taxon>Ascomycota</taxon>
        <taxon>Pezizomycotina</taxon>
        <taxon>Eurotiomycetes</taxon>
        <taxon>Eurotiomycetidae</taxon>
        <taxon>Eurotiales</taxon>
        <taxon>Aspergillaceae</taxon>
        <taxon>Aspergillus</taxon>
    </lineage>
</organism>
<dbReference type="GeneID" id="64974242"/>
<accession>A0A7R8AMW0</accession>
<dbReference type="EMBL" id="AP024446">
    <property type="protein sequence ID" value="BCS24237.1"/>
    <property type="molecule type" value="Genomic_DNA"/>
</dbReference>
<dbReference type="Proteomes" id="UP000654913">
    <property type="component" value="Chromosome 4"/>
</dbReference>
<evidence type="ECO:0000313" key="2">
    <source>
        <dbReference type="Proteomes" id="UP000654913"/>
    </source>
</evidence>